<feature type="signal peptide" evidence="1">
    <location>
        <begin position="1"/>
        <end position="21"/>
    </location>
</feature>
<sequence length="120" mass="13407">MTLRRGLLLLCPLYLTGCVVADLDSTNYQYVPYVQTIQKKGTLGHTNTAQRKQDLYACGLDKKIDPDTQPFNRNQLVGGETMAQHDKRIAHLENCMMEKGYVLLDFGQCGPLKAPTGKCN</sequence>
<organism evidence="2 5">
    <name type="scientific">Lelliottia nimipressuralis</name>
    <dbReference type="NCBI Taxonomy" id="69220"/>
    <lineage>
        <taxon>Bacteria</taxon>
        <taxon>Pseudomonadati</taxon>
        <taxon>Pseudomonadota</taxon>
        <taxon>Gammaproteobacteria</taxon>
        <taxon>Enterobacterales</taxon>
        <taxon>Enterobacteriaceae</taxon>
        <taxon>Lelliottia</taxon>
    </lineage>
</organism>
<proteinExistence type="predicted"/>
<dbReference type="EMBL" id="JADIXP010000013">
    <property type="protein sequence ID" value="MBF4179876.1"/>
    <property type="molecule type" value="Genomic_DNA"/>
</dbReference>
<comment type="caution">
    <text evidence="2">The sequence shown here is derived from an EMBL/GenBank/DDBJ whole genome shotgun (WGS) entry which is preliminary data.</text>
</comment>
<protein>
    <recommendedName>
        <fullName evidence="6">Lipoprotein</fullName>
    </recommendedName>
</protein>
<accession>A0ABD4KFU8</accession>
<dbReference type="EMBL" id="VTFR01000001">
    <property type="protein sequence ID" value="TYT36080.1"/>
    <property type="molecule type" value="Genomic_DNA"/>
</dbReference>
<evidence type="ECO:0000313" key="4">
    <source>
        <dbReference type="Proteomes" id="UP000323910"/>
    </source>
</evidence>
<keyword evidence="4" id="KW-1185">Reference proteome</keyword>
<feature type="chain" id="PRO_5044725517" description="Lipoprotein" evidence="1">
    <location>
        <begin position="22"/>
        <end position="120"/>
    </location>
</feature>
<evidence type="ECO:0000313" key="5">
    <source>
        <dbReference type="Proteomes" id="UP000628560"/>
    </source>
</evidence>
<evidence type="ECO:0000313" key="3">
    <source>
        <dbReference type="EMBL" id="TYT36080.1"/>
    </source>
</evidence>
<evidence type="ECO:0000256" key="1">
    <source>
        <dbReference type="SAM" id="SignalP"/>
    </source>
</evidence>
<gene>
    <name evidence="3" type="ORF">FZO59_03115</name>
    <name evidence="2" type="ORF">ISP11_18590</name>
</gene>
<name>A0ABD4KFU8_9ENTR</name>
<reference evidence="3 4" key="1">
    <citation type="submission" date="2019-08" db="EMBL/GenBank/DDBJ databases">
        <title>The draft genome of Lelliottia nimipressuralis strain CICC 24156.</title>
        <authorList>
            <person name="Wu W."/>
            <person name="Feng Y."/>
            <person name="Zong Z."/>
        </authorList>
    </citation>
    <scope>NUCLEOTIDE SEQUENCE [LARGE SCALE GENOMIC DNA]</scope>
    <source>
        <strain evidence="3 4">CICC 24156</strain>
    </source>
</reference>
<dbReference type="Proteomes" id="UP000323910">
    <property type="component" value="Unassembled WGS sequence"/>
</dbReference>
<evidence type="ECO:0000313" key="2">
    <source>
        <dbReference type="EMBL" id="MBF4179876.1"/>
    </source>
</evidence>
<keyword evidence="1" id="KW-0732">Signal</keyword>
<dbReference type="RefSeq" id="WP_102105397.1">
    <property type="nucleotide sequence ID" value="NZ_CBCYIZ010000002.1"/>
</dbReference>
<reference evidence="2 5" key="2">
    <citation type="submission" date="2020-11" db="EMBL/GenBank/DDBJ databases">
        <title>Identification of Lelliottia nimipressuralis from Wound Infection by Whole Genome-Based Bacterial Identification.</title>
        <authorList>
            <person name="Navarathna D.H."/>
            <person name="Choi H."/>
            <person name="Jinadatha C."/>
            <person name="Chatterjee P."/>
            <person name="Hwang M."/>
        </authorList>
    </citation>
    <scope>NUCLEOTIDE SEQUENCE [LARGE SCALE GENOMIC DNA]</scope>
    <source>
        <strain evidence="2 5">DN2020</strain>
    </source>
</reference>
<evidence type="ECO:0008006" key="6">
    <source>
        <dbReference type="Google" id="ProtNLM"/>
    </source>
</evidence>
<dbReference type="Proteomes" id="UP000628560">
    <property type="component" value="Unassembled WGS sequence"/>
</dbReference>
<dbReference type="AlphaFoldDB" id="A0ABD4KFU8"/>